<evidence type="ECO:0000256" key="1">
    <source>
        <dbReference type="SAM" id="MobiDB-lite"/>
    </source>
</evidence>
<proteinExistence type="predicted"/>
<feature type="region of interest" description="Disordered" evidence="1">
    <location>
        <begin position="1"/>
        <end position="60"/>
    </location>
</feature>
<protein>
    <submittedName>
        <fullName evidence="2">Uncharacterized protein</fullName>
    </submittedName>
</protein>
<comment type="caution">
    <text evidence="2">The sequence shown here is derived from an EMBL/GenBank/DDBJ whole genome shotgun (WGS) entry which is preliminary data.</text>
</comment>
<accession>A0ABQ9XKA4</accession>
<sequence length="106" mass="11806">MTLLSGIVNEPLNCAHSSPASKRTHTPNTPTTPPSHSSCPPATVKWLRKKKKRRRSHKKKWICQTRHTVTNGELIRKEGEMNPNLDSSGKNGCSFLTQFSFTGGSY</sequence>
<evidence type="ECO:0000313" key="2">
    <source>
        <dbReference type="EMBL" id="KAK2951827.1"/>
    </source>
</evidence>
<name>A0ABQ9XKA4_9EUKA</name>
<dbReference type="EMBL" id="JARBJD010000112">
    <property type="protein sequence ID" value="KAK2951827.1"/>
    <property type="molecule type" value="Genomic_DNA"/>
</dbReference>
<evidence type="ECO:0000313" key="3">
    <source>
        <dbReference type="Proteomes" id="UP001281761"/>
    </source>
</evidence>
<gene>
    <name evidence="2" type="ORF">BLNAU_13195</name>
</gene>
<keyword evidence="3" id="KW-1185">Reference proteome</keyword>
<organism evidence="2 3">
    <name type="scientific">Blattamonas nauphoetae</name>
    <dbReference type="NCBI Taxonomy" id="2049346"/>
    <lineage>
        <taxon>Eukaryota</taxon>
        <taxon>Metamonada</taxon>
        <taxon>Preaxostyla</taxon>
        <taxon>Oxymonadida</taxon>
        <taxon>Blattamonas</taxon>
    </lineage>
</organism>
<feature type="compositionally biased region" description="Low complexity" evidence="1">
    <location>
        <begin position="26"/>
        <end position="43"/>
    </location>
</feature>
<dbReference type="Proteomes" id="UP001281761">
    <property type="component" value="Unassembled WGS sequence"/>
</dbReference>
<feature type="compositionally biased region" description="Basic residues" evidence="1">
    <location>
        <begin position="46"/>
        <end position="60"/>
    </location>
</feature>
<reference evidence="2 3" key="1">
    <citation type="journal article" date="2022" name="bioRxiv">
        <title>Genomics of Preaxostyla Flagellates Illuminates Evolutionary Transitions and the Path Towards Mitochondrial Loss.</title>
        <authorList>
            <person name="Novak L.V.F."/>
            <person name="Treitli S.C."/>
            <person name="Pyrih J."/>
            <person name="Halakuc P."/>
            <person name="Pipaliya S.V."/>
            <person name="Vacek V."/>
            <person name="Brzon O."/>
            <person name="Soukal P."/>
            <person name="Eme L."/>
            <person name="Dacks J.B."/>
            <person name="Karnkowska A."/>
            <person name="Elias M."/>
            <person name="Hampl V."/>
        </authorList>
    </citation>
    <scope>NUCLEOTIDE SEQUENCE [LARGE SCALE GENOMIC DNA]</scope>
    <source>
        <strain evidence="2">NAU3</strain>
        <tissue evidence="2">Gut</tissue>
    </source>
</reference>